<reference evidence="2 3" key="1">
    <citation type="submission" date="2021-01" db="EMBL/GenBank/DDBJ databases">
        <title>Whole genome shotgun sequence of Plantactinospora endophytica NBRC 110450.</title>
        <authorList>
            <person name="Komaki H."/>
            <person name="Tamura T."/>
        </authorList>
    </citation>
    <scope>NUCLEOTIDE SEQUENCE [LARGE SCALE GENOMIC DNA]</scope>
    <source>
        <strain evidence="2 3">NBRC 110450</strain>
    </source>
</reference>
<evidence type="ECO:0000313" key="2">
    <source>
        <dbReference type="EMBL" id="GIG86383.1"/>
    </source>
</evidence>
<dbReference type="InterPro" id="IPR051340">
    <property type="entry name" value="Haloalkane_dehalogenase"/>
</dbReference>
<name>A0ABQ4DV98_9ACTN</name>
<dbReference type="Pfam" id="PF00561">
    <property type="entry name" value="Abhydrolase_1"/>
    <property type="match status" value="1"/>
</dbReference>
<sequence>MIGGVHHRTATVDGMEVFYREAGPPDAPPLVLLHGFPTSSHMFRNLIPALADQYHVVAPDHIGFGYSSVPSLGDFPYTFDALTDVTMSLLDQLDIRRYAVYMQDYGAPIALRLLLRRPESISAIVTQSGNAYQEGFVDKFWKPLFAYAKDPGPKNEAAARLAFTEKEVRAQYETGVPDVSLISPDAWHHAMEVLARPGNHENQLQLFRDYQTNLEIYPKAQECFRQTHVPLLAVWGANDPVFGPAGAHAFQQDLPDAEIHLLDTGHFALETHVDEIAGYIREFLGRTQRQPAMAR</sequence>
<comment type="caution">
    <text evidence="2">The sequence shown here is derived from an EMBL/GenBank/DDBJ whole genome shotgun (WGS) entry which is preliminary data.</text>
</comment>
<gene>
    <name evidence="2" type="ORF">Pen02_13190</name>
</gene>
<keyword evidence="2" id="KW-0378">Hydrolase</keyword>
<dbReference type="PANTHER" id="PTHR42977:SF1">
    <property type="entry name" value="BLR6576 PROTEIN"/>
    <property type="match status" value="1"/>
</dbReference>
<evidence type="ECO:0000259" key="1">
    <source>
        <dbReference type="Pfam" id="PF00561"/>
    </source>
</evidence>
<dbReference type="PANTHER" id="PTHR42977">
    <property type="entry name" value="HYDROLASE-RELATED"/>
    <property type="match status" value="1"/>
</dbReference>
<dbReference type="GO" id="GO:0016787">
    <property type="term" value="F:hydrolase activity"/>
    <property type="evidence" value="ECO:0007669"/>
    <property type="project" value="UniProtKB-KW"/>
</dbReference>
<organism evidence="2 3">
    <name type="scientific">Plantactinospora endophytica</name>
    <dbReference type="NCBI Taxonomy" id="673535"/>
    <lineage>
        <taxon>Bacteria</taxon>
        <taxon>Bacillati</taxon>
        <taxon>Actinomycetota</taxon>
        <taxon>Actinomycetes</taxon>
        <taxon>Micromonosporales</taxon>
        <taxon>Micromonosporaceae</taxon>
        <taxon>Plantactinospora</taxon>
    </lineage>
</organism>
<dbReference type="SUPFAM" id="SSF53474">
    <property type="entry name" value="alpha/beta-Hydrolases"/>
    <property type="match status" value="1"/>
</dbReference>
<dbReference type="InterPro" id="IPR000639">
    <property type="entry name" value="Epox_hydrolase-like"/>
</dbReference>
<dbReference type="Gene3D" id="3.40.50.1820">
    <property type="entry name" value="alpha/beta hydrolase"/>
    <property type="match status" value="1"/>
</dbReference>
<dbReference type="Proteomes" id="UP000646749">
    <property type="component" value="Unassembled WGS sequence"/>
</dbReference>
<dbReference type="InterPro" id="IPR000073">
    <property type="entry name" value="AB_hydrolase_1"/>
</dbReference>
<accession>A0ABQ4DV98</accession>
<dbReference type="InterPro" id="IPR029058">
    <property type="entry name" value="AB_hydrolase_fold"/>
</dbReference>
<dbReference type="EMBL" id="BONW01000004">
    <property type="protein sequence ID" value="GIG86383.1"/>
    <property type="molecule type" value="Genomic_DNA"/>
</dbReference>
<proteinExistence type="predicted"/>
<feature type="domain" description="AB hydrolase-1" evidence="1">
    <location>
        <begin position="28"/>
        <end position="272"/>
    </location>
</feature>
<protein>
    <submittedName>
        <fullName evidence="2">Hydrolase</fullName>
    </submittedName>
</protein>
<dbReference type="PRINTS" id="PR00412">
    <property type="entry name" value="EPOXHYDRLASE"/>
</dbReference>
<evidence type="ECO:0000313" key="3">
    <source>
        <dbReference type="Proteomes" id="UP000646749"/>
    </source>
</evidence>
<keyword evidence="3" id="KW-1185">Reference proteome</keyword>